<feature type="compositionally biased region" description="Basic residues" evidence="5">
    <location>
        <begin position="153"/>
        <end position="169"/>
    </location>
</feature>
<keyword evidence="4" id="KW-0804">Transcription</keyword>
<dbReference type="GO" id="GO:0003700">
    <property type="term" value="F:DNA-binding transcription factor activity"/>
    <property type="evidence" value="ECO:0007669"/>
    <property type="project" value="TreeGrafter"/>
</dbReference>
<evidence type="ECO:0000259" key="6">
    <source>
        <dbReference type="Pfam" id="PF03466"/>
    </source>
</evidence>
<accession>A0A3M8VWU2</accession>
<evidence type="ECO:0000256" key="5">
    <source>
        <dbReference type="SAM" id="MobiDB-lite"/>
    </source>
</evidence>
<proteinExistence type="inferred from homology"/>
<comment type="similarity">
    <text evidence="1">Belongs to the LysR transcriptional regulatory family.</text>
</comment>
<comment type="caution">
    <text evidence="7">The sequence shown here is derived from an EMBL/GenBank/DDBJ whole genome shotgun (WGS) entry which is preliminary data.</text>
</comment>
<name>A0A3M8VWU2_9ACTN</name>
<keyword evidence="2" id="KW-0805">Transcription regulation</keyword>
<feature type="region of interest" description="Disordered" evidence="5">
    <location>
        <begin position="153"/>
        <end position="172"/>
    </location>
</feature>
<evidence type="ECO:0000256" key="3">
    <source>
        <dbReference type="ARBA" id="ARBA00023125"/>
    </source>
</evidence>
<evidence type="ECO:0000313" key="8">
    <source>
        <dbReference type="Proteomes" id="UP000275401"/>
    </source>
</evidence>
<sequence length="223" mass="24163">MDLAVIRPSAPVRGLRVRPWRHDQFVIALPSGHALAGDTPDPVDLARFADEPWAWLRREASPDYHDQLMATCRRAGFTPEARHIANSILSQLAMVACGLGVTLVPNVAVRSIQGPSSTGPSPTLPTSSNCPSSPGPTRTSRWCRSSCATPRLTGRRRTRHVGGGRRPHRPFPVSHTARAIRVPGADRVRTGASMERCAAWRRAPECFGPAPVPACRPCGRPPL</sequence>
<feature type="region of interest" description="Disordered" evidence="5">
    <location>
        <begin position="114"/>
        <end position="143"/>
    </location>
</feature>
<dbReference type="InterPro" id="IPR005119">
    <property type="entry name" value="LysR_subst-bd"/>
</dbReference>
<keyword evidence="8" id="KW-1185">Reference proteome</keyword>
<protein>
    <recommendedName>
        <fullName evidence="6">LysR substrate-binding domain-containing protein</fullName>
    </recommendedName>
</protein>
<evidence type="ECO:0000256" key="4">
    <source>
        <dbReference type="ARBA" id="ARBA00023163"/>
    </source>
</evidence>
<feature type="compositionally biased region" description="Polar residues" evidence="5">
    <location>
        <begin position="129"/>
        <end position="143"/>
    </location>
</feature>
<dbReference type="GO" id="GO:0003677">
    <property type="term" value="F:DNA binding"/>
    <property type="evidence" value="ECO:0007669"/>
    <property type="project" value="UniProtKB-KW"/>
</dbReference>
<keyword evidence="3" id="KW-0238">DNA-binding</keyword>
<evidence type="ECO:0000256" key="1">
    <source>
        <dbReference type="ARBA" id="ARBA00009437"/>
    </source>
</evidence>
<dbReference type="PANTHER" id="PTHR30346:SF28">
    <property type="entry name" value="HTH-TYPE TRANSCRIPTIONAL REGULATOR CYNR"/>
    <property type="match status" value="1"/>
</dbReference>
<evidence type="ECO:0000313" key="7">
    <source>
        <dbReference type="EMBL" id="RNG22244.1"/>
    </source>
</evidence>
<organism evidence="7 8">
    <name type="scientific">Streptomyces botrytidirepellens</name>
    <dbReference type="NCBI Taxonomy" id="2486417"/>
    <lineage>
        <taxon>Bacteria</taxon>
        <taxon>Bacillati</taxon>
        <taxon>Actinomycetota</taxon>
        <taxon>Actinomycetes</taxon>
        <taxon>Kitasatosporales</taxon>
        <taxon>Streptomycetaceae</taxon>
        <taxon>Streptomyces</taxon>
    </lineage>
</organism>
<dbReference type="PANTHER" id="PTHR30346">
    <property type="entry name" value="TRANSCRIPTIONAL DUAL REGULATOR HCAR-RELATED"/>
    <property type="match status" value="1"/>
</dbReference>
<feature type="compositionally biased region" description="Low complexity" evidence="5">
    <location>
        <begin position="114"/>
        <end position="128"/>
    </location>
</feature>
<dbReference type="EMBL" id="RIBZ01000270">
    <property type="protein sequence ID" value="RNG22244.1"/>
    <property type="molecule type" value="Genomic_DNA"/>
</dbReference>
<dbReference type="Proteomes" id="UP000275401">
    <property type="component" value="Unassembled WGS sequence"/>
</dbReference>
<dbReference type="Gene3D" id="3.40.190.10">
    <property type="entry name" value="Periplasmic binding protein-like II"/>
    <property type="match status" value="2"/>
</dbReference>
<dbReference type="Pfam" id="PF03466">
    <property type="entry name" value="LysR_substrate"/>
    <property type="match status" value="1"/>
</dbReference>
<evidence type="ECO:0000256" key="2">
    <source>
        <dbReference type="ARBA" id="ARBA00023015"/>
    </source>
</evidence>
<reference evidence="7 8" key="1">
    <citation type="submission" date="2018-11" db="EMBL/GenBank/DDBJ databases">
        <title>The Potential of Streptomyces as Biocontrol Agents against the Tomato grey mould, Botrytis cinerea (Gray mold) Frontiers in Microbiology.</title>
        <authorList>
            <person name="Li D."/>
        </authorList>
    </citation>
    <scope>NUCLEOTIDE SEQUENCE [LARGE SCALE GENOMIC DNA]</scope>
    <source>
        <strain evidence="7 8">NEAU-LD23</strain>
    </source>
</reference>
<dbReference type="SUPFAM" id="SSF53850">
    <property type="entry name" value="Periplasmic binding protein-like II"/>
    <property type="match status" value="1"/>
</dbReference>
<dbReference type="GO" id="GO:0032993">
    <property type="term" value="C:protein-DNA complex"/>
    <property type="evidence" value="ECO:0007669"/>
    <property type="project" value="TreeGrafter"/>
</dbReference>
<feature type="domain" description="LysR substrate-binding" evidence="6">
    <location>
        <begin position="2"/>
        <end position="111"/>
    </location>
</feature>
<dbReference type="CDD" id="cd08414">
    <property type="entry name" value="PBP2_LTTR_aromatics_like"/>
    <property type="match status" value="1"/>
</dbReference>
<dbReference type="AlphaFoldDB" id="A0A3M8VWU2"/>
<gene>
    <name evidence="7" type="ORF">EEJ42_21765</name>
</gene>